<name>A0ABP3AP05_MYCUL</name>
<evidence type="ECO:0000313" key="1">
    <source>
        <dbReference type="EMBL" id="EUA92659.1"/>
    </source>
</evidence>
<proteinExistence type="predicted"/>
<sequence length="48" mass="5123">MRPVITRPARSRDAAGQCLVVPPEHGNRALDLLGGDIVDKAVVADTDR</sequence>
<dbReference type="Proteomes" id="UP000020681">
    <property type="component" value="Unassembled WGS sequence"/>
</dbReference>
<organism evidence="1 2">
    <name type="scientific">Mycobacterium ulcerans str. Harvey</name>
    <dbReference type="NCBI Taxonomy" id="1299332"/>
    <lineage>
        <taxon>Bacteria</taxon>
        <taxon>Bacillati</taxon>
        <taxon>Actinomycetota</taxon>
        <taxon>Actinomycetes</taxon>
        <taxon>Mycobacteriales</taxon>
        <taxon>Mycobacteriaceae</taxon>
        <taxon>Mycobacterium</taxon>
        <taxon>Mycobacterium ulcerans group</taxon>
    </lineage>
</organism>
<keyword evidence="2" id="KW-1185">Reference proteome</keyword>
<comment type="caution">
    <text evidence="1">The sequence shown here is derived from an EMBL/GenBank/DDBJ whole genome shotgun (WGS) entry which is preliminary data.</text>
</comment>
<protein>
    <submittedName>
        <fullName evidence="1">Uncharacterized protein</fullName>
    </submittedName>
</protein>
<gene>
    <name evidence="1" type="ORF">I551_0906</name>
</gene>
<dbReference type="EMBL" id="JAOL01000072">
    <property type="protein sequence ID" value="EUA92659.1"/>
    <property type="molecule type" value="Genomic_DNA"/>
</dbReference>
<reference evidence="1 2" key="1">
    <citation type="submission" date="2014-01" db="EMBL/GenBank/DDBJ databases">
        <authorList>
            <person name="Dobos K."/>
            <person name="Lenaerts A."/>
            <person name="Ordway D."/>
            <person name="DeGroote M.A."/>
            <person name="Parker T."/>
            <person name="Sizemore C."/>
            <person name="Tallon L.J."/>
            <person name="Sadzewicz L.K."/>
            <person name="Sengamalay N."/>
            <person name="Fraser C.M."/>
            <person name="Hine E."/>
            <person name="Shefchek K.A."/>
            <person name="Das S.P."/>
            <person name="Tettelin H."/>
        </authorList>
    </citation>
    <scope>NUCLEOTIDE SEQUENCE [LARGE SCALE GENOMIC DNA]</scope>
    <source>
        <strain evidence="1 2">Harvey</strain>
    </source>
</reference>
<accession>A0ABP3AP05</accession>
<evidence type="ECO:0000313" key="2">
    <source>
        <dbReference type="Proteomes" id="UP000020681"/>
    </source>
</evidence>